<accession>A0A1G2D9Z5</accession>
<evidence type="ECO:0000313" key="1">
    <source>
        <dbReference type="EMBL" id="OGZ10449.1"/>
    </source>
</evidence>
<organism evidence="1 2">
    <name type="scientific">Candidatus Lloydbacteria bacterium RIFCSPHIGHO2_02_FULL_51_22</name>
    <dbReference type="NCBI Taxonomy" id="1798663"/>
    <lineage>
        <taxon>Bacteria</taxon>
        <taxon>Candidatus Lloydiibacteriota</taxon>
    </lineage>
</organism>
<dbReference type="AlphaFoldDB" id="A0A1G2D9Z5"/>
<dbReference type="EMBL" id="MHLN01000040">
    <property type="protein sequence ID" value="OGZ10449.1"/>
    <property type="molecule type" value="Genomic_DNA"/>
</dbReference>
<dbReference type="Proteomes" id="UP000178099">
    <property type="component" value="Unassembled WGS sequence"/>
</dbReference>
<comment type="caution">
    <text evidence="1">The sequence shown here is derived from an EMBL/GenBank/DDBJ whole genome shotgun (WGS) entry which is preliminary data.</text>
</comment>
<protein>
    <submittedName>
        <fullName evidence="1">Uncharacterized protein</fullName>
    </submittedName>
</protein>
<sequence>MGSIVTLTEAEKHLFYHGLKRLHRALANPKEFEEFVRGGVTKIFVISDEMYTRQFRTLCRKSFPPTVRTVKVQCGGGRKMNRQKVFPHDFMKWISDEMESAKKNRGFMSFATPPGEREGEVRRVFELLRDTLANRAKRKALAEIGPCVLYLWNPTETALEPNDFPSVLVSNFIPKCFPNADYSIVPDDAPVPGKEEYGGPVNGIWFHS</sequence>
<reference evidence="1 2" key="1">
    <citation type="journal article" date="2016" name="Nat. Commun.">
        <title>Thousands of microbial genomes shed light on interconnected biogeochemical processes in an aquifer system.</title>
        <authorList>
            <person name="Anantharaman K."/>
            <person name="Brown C.T."/>
            <person name="Hug L.A."/>
            <person name="Sharon I."/>
            <person name="Castelle C.J."/>
            <person name="Probst A.J."/>
            <person name="Thomas B.C."/>
            <person name="Singh A."/>
            <person name="Wilkins M.J."/>
            <person name="Karaoz U."/>
            <person name="Brodie E.L."/>
            <person name="Williams K.H."/>
            <person name="Hubbard S.S."/>
            <person name="Banfield J.F."/>
        </authorList>
    </citation>
    <scope>NUCLEOTIDE SEQUENCE [LARGE SCALE GENOMIC DNA]</scope>
</reference>
<name>A0A1G2D9Z5_9BACT</name>
<gene>
    <name evidence="1" type="ORF">A3D67_03575</name>
</gene>
<proteinExistence type="predicted"/>
<evidence type="ECO:0000313" key="2">
    <source>
        <dbReference type="Proteomes" id="UP000178099"/>
    </source>
</evidence>